<sequence>MILNDLLGLDVFDDHGERVGSVLDARFVIDGRPGQTLAEARLDGLVISPHSRHSYLGYERMDMNSPAIINALLRWMHRGTFYVRWEAVQRITEHDVHLRNGYRRFDARLSAAPGTTS</sequence>
<reference evidence="1 2" key="1">
    <citation type="submission" date="2018-11" db="EMBL/GenBank/DDBJ databases">
        <title>Cryobacterium sp. nov., isolated from rhizosphere soil of lettuce.</title>
        <authorList>
            <person name="Wang Y."/>
        </authorList>
    </citation>
    <scope>NUCLEOTIDE SEQUENCE [LARGE SCALE GENOMIC DNA]</scope>
    <source>
        <strain evidence="1 2">NEAU-85</strain>
    </source>
</reference>
<dbReference type="EMBL" id="RDSR01000020">
    <property type="protein sequence ID" value="RNE59080.1"/>
    <property type="molecule type" value="Genomic_DNA"/>
</dbReference>
<comment type="caution">
    <text evidence="1">The sequence shown here is derived from an EMBL/GenBank/DDBJ whole genome shotgun (WGS) entry which is preliminary data.</text>
</comment>
<proteinExistence type="predicted"/>
<protein>
    <submittedName>
        <fullName evidence="1">PRC-barrel domain containing protein</fullName>
    </submittedName>
</protein>
<organism evidence="1 2">
    <name type="scientific">Cryobacterium tepidiphilum</name>
    <dbReference type="NCBI Taxonomy" id="2486026"/>
    <lineage>
        <taxon>Bacteria</taxon>
        <taxon>Bacillati</taxon>
        <taxon>Actinomycetota</taxon>
        <taxon>Actinomycetes</taxon>
        <taxon>Micrococcales</taxon>
        <taxon>Microbacteriaceae</taxon>
        <taxon>Cryobacterium</taxon>
    </lineage>
</organism>
<dbReference type="OrthoDB" id="3430164at2"/>
<accession>A0A3M8L0K5</accession>
<name>A0A3M8L0K5_9MICO</name>
<dbReference type="Proteomes" id="UP000279859">
    <property type="component" value="Unassembled WGS sequence"/>
</dbReference>
<dbReference type="RefSeq" id="WP_123046380.1">
    <property type="nucleotide sequence ID" value="NZ_RDSR01000020.1"/>
</dbReference>
<evidence type="ECO:0000313" key="2">
    <source>
        <dbReference type="Proteomes" id="UP000279859"/>
    </source>
</evidence>
<gene>
    <name evidence="1" type="ORF">EEJ31_11210</name>
</gene>
<keyword evidence="2" id="KW-1185">Reference proteome</keyword>
<evidence type="ECO:0000313" key="1">
    <source>
        <dbReference type="EMBL" id="RNE59080.1"/>
    </source>
</evidence>
<dbReference type="AlphaFoldDB" id="A0A3M8L0K5"/>